<dbReference type="EMBL" id="MN740351">
    <property type="protein sequence ID" value="QHU01949.1"/>
    <property type="molecule type" value="Genomic_DNA"/>
</dbReference>
<sequence length="75" mass="8639">MNRCQNCNYKGVPDLEDPQNHFNFAYKNKQICPKELETIGNTNKLKLVVDLQEKQNMSNQPKKSNIIGKILSSML</sequence>
<accession>A0A6C0J8F1</accession>
<reference evidence="1" key="1">
    <citation type="journal article" date="2020" name="Nature">
        <title>Giant virus diversity and host interactions through global metagenomics.</title>
        <authorList>
            <person name="Schulz F."/>
            <person name="Roux S."/>
            <person name="Paez-Espino D."/>
            <person name="Jungbluth S."/>
            <person name="Walsh D.A."/>
            <person name="Denef V.J."/>
            <person name="McMahon K.D."/>
            <person name="Konstantinidis K.T."/>
            <person name="Eloe-Fadrosh E.A."/>
            <person name="Kyrpides N.C."/>
            <person name="Woyke T."/>
        </authorList>
    </citation>
    <scope>NUCLEOTIDE SEQUENCE</scope>
    <source>
        <strain evidence="1">GVMAG-M-3300025880-56</strain>
    </source>
</reference>
<name>A0A6C0J8F1_9ZZZZ</name>
<dbReference type="AlphaFoldDB" id="A0A6C0J8F1"/>
<protein>
    <submittedName>
        <fullName evidence="1">Uncharacterized protein</fullName>
    </submittedName>
</protein>
<evidence type="ECO:0000313" key="1">
    <source>
        <dbReference type="EMBL" id="QHU01949.1"/>
    </source>
</evidence>
<organism evidence="1">
    <name type="scientific">viral metagenome</name>
    <dbReference type="NCBI Taxonomy" id="1070528"/>
    <lineage>
        <taxon>unclassified sequences</taxon>
        <taxon>metagenomes</taxon>
        <taxon>organismal metagenomes</taxon>
    </lineage>
</organism>
<proteinExistence type="predicted"/>